<evidence type="ECO:0000313" key="2">
    <source>
        <dbReference type="EMBL" id="NDV63039.1"/>
    </source>
</evidence>
<protein>
    <submittedName>
        <fullName evidence="2">Glycosyltransferase</fullName>
    </submittedName>
</protein>
<feature type="domain" description="Spore protein YkvP/CgeB glycosyl transferase-like" evidence="1">
    <location>
        <begin position="190"/>
        <end position="336"/>
    </location>
</feature>
<keyword evidence="2" id="KW-0808">Transferase</keyword>
<evidence type="ECO:0000259" key="1">
    <source>
        <dbReference type="Pfam" id="PF13524"/>
    </source>
</evidence>
<accession>A0A6B2M491</accession>
<dbReference type="GO" id="GO:0016740">
    <property type="term" value="F:transferase activity"/>
    <property type="evidence" value="ECO:0007669"/>
    <property type="project" value="UniProtKB-KW"/>
</dbReference>
<keyword evidence="3" id="KW-1185">Reference proteome</keyword>
<dbReference type="Pfam" id="PF13524">
    <property type="entry name" value="Glyco_trans_1_2"/>
    <property type="match status" value="1"/>
</dbReference>
<dbReference type="Gene3D" id="3.40.50.2000">
    <property type="entry name" value="Glycogen Phosphorylase B"/>
    <property type="match status" value="1"/>
</dbReference>
<evidence type="ECO:0000313" key="3">
    <source>
        <dbReference type="Proteomes" id="UP000478417"/>
    </source>
</evidence>
<reference evidence="2 3" key="1">
    <citation type="submission" date="2020-02" db="EMBL/GenBank/DDBJ databases">
        <title>Albibacoteraceae fam. nov., the first described family within the subdivision 4 Verrucomicrobia.</title>
        <authorList>
            <person name="Xi F."/>
        </authorList>
    </citation>
    <scope>NUCLEOTIDE SEQUENCE [LARGE SCALE GENOMIC DNA]</scope>
    <source>
        <strain evidence="2 3">CK1056</strain>
    </source>
</reference>
<proteinExistence type="predicted"/>
<dbReference type="SUPFAM" id="SSF53756">
    <property type="entry name" value="UDP-Glycosyltransferase/glycogen phosphorylase"/>
    <property type="match status" value="1"/>
</dbReference>
<dbReference type="EMBL" id="JAAGNX010000003">
    <property type="protein sequence ID" value="NDV63039.1"/>
    <property type="molecule type" value="Genomic_DNA"/>
</dbReference>
<dbReference type="InterPro" id="IPR055259">
    <property type="entry name" value="YkvP/CgeB_Glyco_trans-like"/>
</dbReference>
<dbReference type="AlphaFoldDB" id="A0A6B2M491"/>
<dbReference type="RefSeq" id="WP_163965992.1">
    <property type="nucleotide sequence ID" value="NZ_JAAGNX010000003.1"/>
</dbReference>
<organism evidence="2 3">
    <name type="scientific">Oceanipulchritudo coccoides</name>
    <dbReference type="NCBI Taxonomy" id="2706888"/>
    <lineage>
        <taxon>Bacteria</taxon>
        <taxon>Pseudomonadati</taxon>
        <taxon>Verrucomicrobiota</taxon>
        <taxon>Opitutia</taxon>
        <taxon>Puniceicoccales</taxon>
        <taxon>Oceanipulchritudinaceae</taxon>
        <taxon>Oceanipulchritudo</taxon>
    </lineage>
</organism>
<gene>
    <name evidence="2" type="ORF">G0Q06_11295</name>
</gene>
<name>A0A6B2M491_9BACT</name>
<dbReference type="Proteomes" id="UP000478417">
    <property type="component" value="Unassembled WGS sequence"/>
</dbReference>
<comment type="caution">
    <text evidence="2">The sequence shown here is derived from an EMBL/GenBank/DDBJ whole genome shotgun (WGS) entry which is preliminary data.</text>
</comment>
<sequence length="344" mass="40283">MTDIQRILCIGSYRLPSNALLRTRAFARLGYSVESVDSTFRGMRLRRISPLLAQTVTRWVLNRRIRRLLAHFQPDLVFFEKNLWMTPADLDSLRKLGKDGMKLVHYNPDDPFGEFSAVWSHFIETIPCYDVHFVPKAENVTEYEGRGGKRVYPFDRSFDLEMNKPVELGPDDKEVYGCPVGFIGSWAVHREEMIARLVREGIPVAIWGKNWEKGRYWDELKEHWRGPPRLGEDYTKAICGMEIALHFLRRENRDLQDSRTFEIPACGTFMLAERTPDHERLFRDGQEAVFFDDFDDLFEKTNFYMNHENIRQQIAKAGRSRCLESGYSHDCRMKGLISLIEETK</sequence>